<dbReference type="EMBL" id="WQMS01000011">
    <property type="protein sequence ID" value="MVO78148.1"/>
    <property type="molecule type" value="Genomic_DNA"/>
</dbReference>
<comment type="caution">
    <text evidence="1">The sequence shown here is derived from an EMBL/GenBank/DDBJ whole genome shotgun (WGS) entry which is preliminary data.</text>
</comment>
<dbReference type="Proteomes" id="UP000441389">
    <property type="component" value="Unassembled WGS sequence"/>
</dbReference>
<dbReference type="RefSeq" id="WP_157027122.1">
    <property type="nucleotide sequence ID" value="NZ_WQMS01000011.1"/>
</dbReference>
<gene>
    <name evidence="1" type="ORF">GON01_09400</name>
</gene>
<reference evidence="1 2" key="1">
    <citation type="submission" date="2019-12" db="EMBL/GenBank/DDBJ databases">
        <authorList>
            <person name="Huq M.A."/>
        </authorList>
    </citation>
    <scope>NUCLEOTIDE SEQUENCE [LARGE SCALE GENOMIC DNA]</scope>
    <source>
        <strain evidence="1 2">MAH-20</strain>
    </source>
</reference>
<accession>A0A6I4J274</accession>
<proteinExistence type="predicted"/>
<evidence type="ECO:0000313" key="1">
    <source>
        <dbReference type="EMBL" id="MVO78148.1"/>
    </source>
</evidence>
<organism evidence="1 2">
    <name type="scientific">Sphingomonas horti</name>
    <dbReference type="NCBI Taxonomy" id="2682842"/>
    <lineage>
        <taxon>Bacteria</taxon>
        <taxon>Pseudomonadati</taxon>
        <taxon>Pseudomonadota</taxon>
        <taxon>Alphaproteobacteria</taxon>
        <taxon>Sphingomonadales</taxon>
        <taxon>Sphingomonadaceae</taxon>
        <taxon>Sphingomonas</taxon>
    </lineage>
</organism>
<dbReference type="AlphaFoldDB" id="A0A6I4J274"/>
<sequence>MRMQDSGYTLTLSGLIRKRAELVADINGARDRLSDMMSSLDVLDQAIRIFKPDIDFEALPVRRVPPPHVAFRGELARFLIDYMRKAGKPLNTRELAVAVMDARRLNVADAILLTKITHRVGNSLRKLRSKGFVANERDAPSGKPGAMQRWWLVQKGRVTHEEARVVTG</sequence>
<name>A0A6I4J274_9SPHN</name>
<protein>
    <submittedName>
        <fullName evidence="1">Uncharacterized protein</fullName>
    </submittedName>
</protein>
<evidence type="ECO:0000313" key="2">
    <source>
        <dbReference type="Proteomes" id="UP000441389"/>
    </source>
</evidence>
<keyword evidence="2" id="KW-1185">Reference proteome</keyword>